<gene>
    <name evidence="3" type="ORF">Dac01nite_23410</name>
</gene>
<dbReference type="Gene3D" id="1.10.287.70">
    <property type="match status" value="1"/>
</dbReference>
<dbReference type="AlphaFoldDB" id="A0A919Q4U8"/>
<organism evidence="3 4">
    <name type="scientific">Demequina activiva</name>
    <dbReference type="NCBI Taxonomy" id="1582364"/>
    <lineage>
        <taxon>Bacteria</taxon>
        <taxon>Bacillati</taxon>
        <taxon>Actinomycetota</taxon>
        <taxon>Actinomycetes</taxon>
        <taxon>Micrococcales</taxon>
        <taxon>Demequinaceae</taxon>
        <taxon>Demequina</taxon>
    </lineage>
</organism>
<comment type="caution">
    <text evidence="3">The sequence shown here is derived from an EMBL/GenBank/DDBJ whole genome shotgun (WGS) entry which is preliminary data.</text>
</comment>
<keyword evidence="4" id="KW-1185">Reference proteome</keyword>
<evidence type="ECO:0000259" key="2">
    <source>
        <dbReference type="Pfam" id="PF07885"/>
    </source>
</evidence>
<feature type="domain" description="Potassium channel" evidence="2">
    <location>
        <begin position="161"/>
        <end position="211"/>
    </location>
</feature>
<keyword evidence="1" id="KW-0812">Transmembrane</keyword>
<name>A0A919Q4U8_9MICO</name>
<feature type="transmembrane region" description="Helical" evidence="1">
    <location>
        <begin position="35"/>
        <end position="52"/>
    </location>
</feature>
<evidence type="ECO:0000256" key="1">
    <source>
        <dbReference type="SAM" id="Phobius"/>
    </source>
</evidence>
<evidence type="ECO:0000313" key="4">
    <source>
        <dbReference type="Proteomes" id="UP000652354"/>
    </source>
</evidence>
<feature type="transmembrane region" description="Helical" evidence="1">
    <location>
        <begin position="84"/>
        <end position="108"/>
    </location>
</feature>
<dbReference type="SUPFAM" id="SSF81324">
    <property type="entry name" value="Voltage-gated potassium channels"/>
    <property type="match status" value="1"/>
</dbReference>
<proteinExistence type="predicted"/>
<reference evidence="3" key="1">
    <citation type="submission" date="2021-01" db="EMBL/GenBank/DDBJ databases">
        <title>Whole genome shotgun sequence of Demequina activiva NBRC 110675.</title>
        <authorList>
            <person name="Komaki H."/>
            <person name="Tamura T."/>
        </authorList>
    </citation>
    <scope>NUCLEOTIDE SEQUENCE</scope>
    <source>
        <strain evidence="3">NBRC 110675</strain>
    </source>
</reference>
<dbReference type="Pfam" id="PF07885">
    <property type="entry name" value="Ion_trans_2"/>
    <property type="match status" value="1"/>
</dbReference>
<feature type="transmembrane region" description="Helical" evidence="1">
    <location>
        <begin position="196"/>
        <end position="218"/>
    </location>
</feature>
<evidence type="ECO:0000313" key="3">
    <source>
        <dbReference type="EMBL" id="GIG55589.1"/>
    </source>
</evidence>
<feature type="transmembrane region" description="Helical" evidence="1">
    <location>
        <begin position="59"/>
        <end position="78"/>
    </location>
</feature>
<dbReference type="Proteomes" id="UP000652354">
    <property type="component" value="Unassembled WGS sequence"/>
</dbReference>
<accession>A0A919Q4U8</accession>
<keyword evidence="1" id="KW-1133">Transmembrane helix</keyword>
<dbReference type="InterPro" id="IPR013099">
    <property type="entry name" value="K_chnl_dom"/>
</dbReference>
<feature type="transmembrane region" description="Helical" evidence="1">
    <location>
        <begin position="120"/>
        <end position="142"/>
    </location>
</feature>
<sequence>MLAAEQRPSLWLLLVTLMLLQFGYPLTEAGPWWTLAYLLLYSGVIGFGVHTVRPNPRRYWPIAAASITLVAGGTWFALQQDSSAATSAMLSSVGLLQLTLLVVLLTRLIHPPPDAHTVDLLLIAVCAYLLLGGVFGVGASLIEVVQPGSFVDNAPGAGAVAWQSLFYGSYVTLATLGYGDVTPVEPWARSLWSFEAVAGTLFLAVVIARLVGVAGFAARDQPRHEGE</sequence>
<protein>
    <recommendedName>
        <fullName evidence="2">Potassium channel domain-containing protein</fullName>
    </recommendedName>
</protein>
<keyword evidence="1" id="KW-0472">Membrane</keyword>
<dbReference type="EMBL" id="BONR01000006">
    <property type="protein sequence ID" value="GIG55589.1"/>
    <property type="molecule type" value="Genomic_DNA"/>
</dbReference>